<comment type="caution">
    <text evidence="2">The sequence shown here is derived from an EMBL/GenBank/DDBJ whole genome shotgun (WGS) entry which is preliminary data.</text>
</comment>
<dbReference type="EMBL" id="BKCJ011803884">
    <property type="protein sequence ID" value="GFD54263.1"/>
    <property type="molecule type" value="Genomic_DNA"/>
</dbReference>
<protein>
    <submittedName>
        <fullName evidence="2">Uncharacterized protein</fullName>
    </submittedName>
</protein>
<proteinExistence type="predicted"/>
<feature type="compositionally biased region" description="Polar residues" evidence="1">
    <location>
        <begin position="48"/>
        <end position="60"/>
    </location>
</feature>
<reference evidence="2" key="1">
    <citation type="journal article" date="2019" name="Sci. Rep.">
        <title>Draft genome of Tanacetum cinerariifolium, the natural source of mosquito coil.</title>
        <authorList>
            <person name="Yamashiro T."/>
            <person name="Shiraishi A."/>
            <person name="Satake H."/>
            <person name="Nakayama K."/>
        </authorList>
    </citation>
    <scope>NUCLEOTIDE SEQUENCE</scope>
</reference>
<sequence length="87" mass="9173">LIIPPRAPKARVTAVASPAGVLDLITYSSTDSDSSEDPPALKHAPSAPVTSLSIHSSDSFETSRDFIVNGSLERPPSLDPYEVTVAR</sequence>
<evidence type="ECO:0000313" key="2">
    <source>
        <dbReference type="EMBL" id="GFD54263.1"/>
    </source>
</evidence>
<dbReference type="AlphaFoldDB" id="A0A699X5B1"/>
<gene>
    <name evidence="2" type="ORF">Tci_926232</name>
</gene>
<organism evidence="2">
    <name type="scientific">Tanacetum cinerariifolium</name>
    <name type="common">Dalmatian daisy</name>
    <name type="synonym">Chrysanthemum cinerariifolium</name>
    <dbReference type="NCBI Taxonomy" id="118510"/>
    <lineage>
        <taxon>Eukaryota</taxon>
        <taxon>Viridiplantae</taxon>
        <taxon>Streptophyta</taxon>
        <taxon>Embryophyta</taxon>
        <taxon>Tracheophyta</taxon>
        <taxon>Spermatophyta</taxon>
        <taxon>Magnoliopsida</taxon>
        <taxon>eudicotyledons</taxon>
        <taxon>Gunneridae</taxon>
        <taxon>Pentapetalae</taxon>
        <taxon>asterids</taxon>
        <taxon>campanulids</taxon>
        <taxon>Asterales</taxon>
        <taxon>Asteraceae</taxon>
        <taxon>Asteroideae</taxon>
        <taxon>Anthemideae</taxon>
        <taxon>Anthemidinae</taxon>
        <taxon>Tanacetum</taxon>
    </lineage>
</organism>
<feature type="region of interest" description="Disordered" evidence="1">
    <location>
        <begin position="28"/>
        <end position="87"/>
    </location>
</feature>
<evidence type="ECO:0000256" key="1">
    <source>
        <dbReference type="SAM" id="MobiDB-lite"/>
    </source>
</evidence>
<feature type="non-terminal residue" evidence="2">
    <location>
        <position position="1"/>
    </location>
</feature>
<name>A0A699X5B1_TANCI</name>
<accession>A0A699X5B1</accession>